<evidence type="ECO:0000313" key="3">
    <source>
        <dbReference type="Proteomes" id="UP000215224"/>
    </source>
</evidence>
<feature type="transmembrane region" description="Helical" evidence="1">
    <location>
        <begin position="12"/>
        <end position="33"/>
    </location>
</feature>
<dbReference type="Proteomes" id="UP000215224">
    <property type="component" value="Chromosome"/>
</dbReference>
<dbReference type="AlphaFoldDB" id="A0A223KTR0"/>
<reference evidence="2 3" key="1">
    <citation type="submission" date="2016-12" db="EMBL/GenBank/DDBJ databases">
        <title>The whole genome sequencing and assembly of Bacillus cohnii DSM 6307T strain.</title>
        <authorList>
            <person name="Lee Y.-J."/>
            <person name="Yi H."/>
            <person name="Bahn Y.-S."/>
            <person name="Kim J.F."/>
            <person name="Lee D.-W."/>
        </authorList>
    </citation>
    <scope>NUCLEOTIDE SEQUENCE [LARGE SCALE GENOMIC DNA]</scope>
    <source>
        <strain evidence="2 3">DSM 6307</strain>
    </source>
</reference>
<dbReference type="EMBL" id="CP018866">
    <property type="protein sequence ID" value="AST92869.1"/>
    <property type="molecule type" value="Genomic_DNA"/>
</dbReference>
<gene>
    <name evidence="2" type="ORF">BC6307_17035</name>
</gene>
<proteinExistence type="predicted"/>
<keyword evidence="3" id="KW-1185">Reference proteome</keyword>
<keyword evidence="1" id="KW-1133">Transmembrane helix</keyword>
<name>A0A223KTR0_9BACI</name>
<dbReference type="STRING" id="1314751.GCA_001591425_01091"/>
<dbReference type="KEGG" id="bcoh:BC6307_17035"/>
<keyword evidence="1" id="KW-0472">Membrane</keyword>
<sequence length="202" mass="23652">MKESRKERMVRFGILAVVISFTIYLFTVQFSMFQQASPTEDNATDIPFLVEVLQEKDENHANPIISMVREAENKPVLISYEIKIENNFQFSTINAIELQENPTRLLADESEGVWLGMDDDWTLFTEELEIVTNSKNVPEQKEQNYEMVVEETESYYLMKIMKDGELLFQKNFQEQPLSIKRLSITEDLWLVIFNNDVTVLFS</sequence>
<evidence type="ECO:0000256" key="1">
    <source>
        <dbReference type="SAM" id="Phobius"/>
    </source>
</evidence>
<evidence type="ECO:0000313" key="2">
    <source>
        <dbReference type="EMBL" id="AST92869.1"/>
    </source>
</evidence>
<organism evidence="2 3">
    <name type="scientific">Sutcliffiella cohnii</name>
    <dbReference type="NCBI Taxonomy" id="33932"/>
    <lineage>
        <taxon>Bacteria</taxon>
        <taxon>Bacillati</taxon>
        <taxon>Bacillota</taxon>
        <taxon>Bacilli</taxon>
        <taxon>Bacillales</taxon>
        <taxon>Bacillaceae</taxon>
        <taxon>Sutcliffiella</taxon>
    </lineage>
</organism>
<accession>A0A223KTR0</accession>
<dbReference type="RefSeq" id="WP_066413145.1">
    <property type="nucleotide sequence ID" value="NZ_CP018866.1"/>
</dbReference>
<protein>
    <submittedName>
        <fullName evidence="2">Uncharacterized protein</fullName>
    </submittedName>
</protein>
<keyword evidence="1" id="KW-0812">Transmembrane</keyword>